<keyword evidence="6" id="KW-1185">Reference proteome</keyword>
<accession>A0A0U1Q3I5</accession>
<keyword evidence="3 5" id="KW-0418">Kinase</keyword>
<evidence type="ECO:0000313" key="5">
    <source>
        <dbReference type="EMBL" id="KKW69205.1"/>
    </source>
</evidence>
<dbReference type="Gene3D" id="3.40.50.300">
    <property type="entry name" value="P-loop containing nucleotide triphosphate hydrolases"/>
    <property type="match status" value="1"/>
</dbReference>
<comment type="caution">
    <text evidence="5">The sequence shown here is derived from an EMBL/GenBank/DDBJ whole genome shotgun (WGS) entry which is preliminary data.</text>
</comment>
<evidence type="ECO:0000313" key="6">
    <source>
        <dbReference type="Proteomes" id="UP000050580"/>
    </source>
</evidence>
<sequence length="268" mass="31085">MKRFEQYRIGPKNRLADIAPRQRPYDLGGKKAELKELDRRARELDALQNLLYASGRRKVLLVLQGMDTSGKDGTIRWVFKRTSPLGIRVAAFKAPSTAERARDFLWRCHAVVPAAGELAVWNRSHYEDVLVPVVEGWIGKAETRQRYEHINHFEKLLTDTGTTVIKCMLHISKDEQRKRLQERLDDPAKNWKFAPEDITARKKWDAYQQAYDALLCATSTDYAPWYVIPADRKRQRNLIIAELLNTKLREMDLQLPDPVPGLEHVRID</sequence>
<dbReference type="NCBIfam" id="TIGR03709">
    <property type="entry name" value="PPK2_rel_1"/>
    <property type="match status" value="1"/>
</dbReference>
<dbReference type="PATRIC" id="fig|1610491.3.peg.300"/>
<dbReference type="PIRSF" id="PIRSF028756">
    <property type="entry name" value="PPK2_prd"/>
    <property type="match status" value="1"/>
</dbReference>
<dbReference type="OrthoDB" id="9775224at2"/>
<evidence type="ECO:0000256" key="3">
    <source>
        <dbReference type="ARBA" id="ARBA00022777"/>
    </source>
</evidence>
<organism evidence="5 6">
    <name type="scientific">Lampropedia cohaerens</name>
    <dbReference type="NCBI Taxonomy" id="1610491"/>
    <lineage>
        <taxon>Bacteria</taxon>
        <taxon>Pseudomonadati</taxon>
        <taxon>Pseudomonadota</taxon>
        <taxon>Betaproteobacteria</taxon>
        <taxon>Burkholderiales</taxon>
        <taxon>Comamonadaceae</taxon>
        <taxon>Lampropedia</taxon>
    </lineage>
</organism>
<reference evidence="5 6" key="1">
    <citation type="submission" date="2015-05" db="EMBL/GenBank/DDBJ databases">
        <title>Draft genome sequence of Lampropedia sp. CT6, isolated from the microbial mat of a hot water spring, located at Manikaran, India.</title>
        <authorList>
            <person name="Tripathi C."/>
            <person name="Rani P."/>
            <person name="Mahato N.K."/>
            <person name="Lal R."/>
        </authorList>
    </citation>
    <scope>NUCLEOTIDE SEQUENCE [LARGE SCALE GENOMIC DNA]</scope>
    <source>
        <strain evidence="5 6">CT6</strain>
    </source>
</reference>
<proteinExistence type="inferred from homology"/>
<dbReference type="GO" id="GO:0008976">
    <property type="term" value="F:polyphosphate kinase activity"/>
    <property type="evidence" value="ECO:0007669"/>
    <property type="project" value="InterPro"/>
</dbReference>
<dbReference type="InterPro" id="IPR022488">
    <property type="entry name" value="PPK2-related"/>
</dbReference>
<dbReference type="SUPFAM" id="SSF52540">
    <property type="entry name" value="P-loop containing nucleoside triphosphate hydrolases"/>
    <property type="match status" value="1"/>
</dbReference>
<dbReference type="InterPro" id="IPR016898">
    <property type="entry name" value="Polyphosphate_phosphotransfera"/>
</dbReference>
<protein>
    <submittedName>
        <fullName evidence="5">Polyphosphate kinase</fullName>
    </submittedName>
</protein>
<evidence type="ECO:0000256" key="1">
    <source>
        <dbReference type="ARBA" id="ARBA00009924"/>
    </source>
</evidence>
<evidence type="ECO:0000259" key="4">
    <source>
        <dbReference type="Pfam" id="PF03976"/>
    </source>
</evidence>
<dbReference type="RefSeq" id="WP_046740646.1">
    <property type="nucleotide sequence ID" value="NZ_LBNQ01000009.1"/>
</dbReference>
<dbReference type="Proteomes" id="UP000050580">
    <property type="component" value="Unassembled WGS sequence"/>
</dbReference>
<evidence type="ECO:0000256" key="2">
    <source>
        <dbReference type="ARBA" id="ARBA00022679"/>
    </source>
</evidence>
<gene>
    <name evidence="5" type="ORF">AAV94_01460</name>
</gene>
<dbReference type="InterPro" id="IPR022300">
    <property type="entry name" value="PPK2-rel_1"/>
</dbReference>
<dbReference type="EMBL" id="LBNQ01000009">
    <property type="protein sequence ID" value="KKW69205.1"/>
    <property type="molecule type" value="Genomic_DNA"/>
</dbReference>
<dbReference type="Pfam" id="PF03976">
    <property type="entry name" value="PPK2"/>
    <property type="match status" value="1"/>
</dbReference>
<dbReference type="InterPro" id="IPR027417">
    <property type="entry name" value="P-loop_NTPase"/>
</dbReference>
<dbReference type="STRING" id="1610491.AAV94_01460"/>
<comment type="similarity">
    <text evidence="1">Belongs to the polyphosphate kinase 2 (PPK2) family. Class I subfamily.</text>
</comment>
<dbReference type="PANTHER" id="PTHR34383:SF3">
    <property type="entry name" value="POLYPHOSPHATE:AMP PHOSPHOTRANSFERASE"/>
    <property type="match status" value="1"/>
</dbReference>
<dbReference type="AlphaFoldDB" id="A0A0U1Q3I5"/>
<feature type="domain" description="Polyphosphate kinase-2-related" evidence="4">
    <location>
        <begin position="31"/>
        <end position="253"/>
    </location>
</feature>
<dbReference type="GO" id="GO:0006797">
    <property type="term" value="P:polyphosphate metabolic process"/>
    <property type="evidence" value="ECO:0007669"/>
    <property type="project" value="InterPro"/>
</dbReference>
<dbReference type="PANTHER" id="PTHR34383">
    <property type="entry name" value="POLYPHOSPHATE:AMP PHOSPHOTRANSFERASE-RELATED"/>
    <property type="match status" value="1"/>
</dbReference>
<name>A0A0U1Q3I5_9BURK</name>
<keyword evidence="2" id="KW-0808">Transferase</keyword>